<accession>A0A086B9J3</accession>
<dbReference type="RefSeq" id="WP_034685465.1">
    <property type="nucleotide sequence ID" value="NZ_CP023049.2"/>
</dbReference>
<evidence type="ECO:0008006" key="4">
    <source>
        <dbReference type="Google" id="ProtNLM"/>
    </source>
</evidence>
<evidence type="ECO:0000256" key="1">
    <source>
        <dbReference type="SAM" id="Phobius"/>
    </source>
</evidence>
<keyword evidence="1" id="KW-1133">Transmembrane helix</keyword>
<dbReference type="AlphaFoldDB" id="A0A086B9J3"/>
<dbReference type="EMBL" id="JPRJ01000022">
    <property type="protein sequence ID" value="KFF25607.1"/>
    <property type="molecule type" value="Genomic_DNA"/>
</dbReference>
<name>A0A086B9J3_9FLAO</name>
<feature type="transmembrane region" description="Helical" evidence="1">
    <location>
        <begin position="39"/>
        <end position="59"/>
    </location>
</feature>
<proteinExistence type="predicted"/>
<keyword evidence="3" id="KW-1185">Reference proteome</keyword>
<evidence type="ECO:0000313" key="2">
    <source>
        <dbReference type="EMBL" id="KFF25607.1"/>
    </source>
</evidence>
<dbReference type="OrthoDB" id="1274473at2"/>
<dbReference type="Proteomes" id="UP000028709">
    <property type="component" value="Unassembled WGS sequence"/>
</dbReference>
<dbReference type="KEGG" id="cpip:CJF12_08030"/>
<dbReference type="eggNOG" id="ENOG50311B3">
    <property type="taxonomic scope" value="Bacteria"/>
</dbReference>
<comment type="caution">
    <text evidence="2">The sequence shown here is derived from an EMBL/GenBank/DDBJ whole genome shotgun (WGS) entry which is preliminary data.</text>
</comment>
<feature type="transmembrane region" description="Helical" evidence="1">
    <location>
        <begin position="71"/>
        <end position="93"/>
    </location>
</feature>
<feature type="transmembrane region" description="Helical" evidence="1">
    <location>
        <begin position="105"/>
        <end position="124"/>
    </location>
</feature>
<dbReference type="STRING" id="558152.IQ37_12335"/>
<sequence>MFWNFLDVLDWVFDILDLFSGNSSYNKDESRKMKKRKYFAERISLLLLAVASIFLWTVLKDPLPVQHAFQTVMITVLIGVFISSACCFALYILDLFYFKSFFSMLLFCIALITFFTAIVLWIYFKSGLF</sequence>
<keyword evidence="1" id="KW-0472">Membrane</keyword>
<keyword evidence="1" id="KW-0812">Transmembrane</keyword>
<gene>
    <name evidence="2" type="ORF">IQ37_12335</name>
</gene>
<evidence type="ECO:0000313" key="3">
    <source>
        <dbReference type="Proteomes" id="UP000028709"/>
    </source>
</evidence>
<organism evidence="2 3">
    <name type="scientific">Chryseobacterium piperi</name>
    <dbReference type="NCBI Taxonomy" id="558152"/>
    <lineage>
        <taxon>Bacteria</taxon>
        <taxon>Pseudomonadati</taxon>
        <taxon>Bacteroidota</taxon>
        <taxon>Flavobacteriia</taxon>
        <taxon>Flavobacteriales</taxon>
        <taxon>Weeksellaceae</taxon>
        <taxon>Chryseobacterium group</taxon>
        <taxon>Chryseobacterium</taxon>
    </lineage>
</organism>
<protein>
    <recommendedName>
        <fullName evidence="4">Branched-chain amino acid ABC transporter substrate-binding protein</fullName>
    </recommendedName>
</protein>
<reference evidence="2 3" key="1">
    <citation type="submission" date="2014-07" db="EMBL/GenBank/DDBJ databases">
        <title>Genome of Chryseobacterium piperi CTM.</title>
        <authorList>
            <person name="Pipes S.E."/>
            <person name="Stropko S.J."/>
            <person name="Newman J.D."/>
        </authorList>
    </citation>
    <scope>NUCLEOTIDE SEQUENCE [LARGE SCALE GENOMIC DNA]</scope>
    <source>
        <strain evidence="2 3">CTM</strain>
    </source>
</reference>